<proteinExistence type="predicted"/>
<dbReference type="EMBL" id="JXLC01000002">
    <property type="protein sequence ID" value="OJG93216.1"/>
    <property type="molecule type" value="Genomic_DNA"/>
</dbReference>
<keyword evidence="6" id="KW-1185">Reference proteome</keyword>
<dbReference type="GO" id="GO:0005524">
    <property type="term" value="F:ATP binding"/>
    <property type="evidence" value="ECO:0007669"/>
    <property type="project" value="UniProtKB-KW"/>
</dbReference>
<keyword evidence="1" id="KW-0547">Nucleotide-binding</keyword>
<organism evidence="5 7">
    <name type="scientific">Enterococcus silesiacus</name>
    <dbReference type="NCBI Taxonomy" id="332949"/>
    <lineage>
        <taxon>Bacteria</taxon>
        <taxon>Bacillati</taxon>
        <taxon>Bacillota</taxon>
        <taxon>Bacilli</taxon>
        <taxon>Lactobacillales</taxon>
        <taxon>Enterococcaceae</taxon>
        <taxon>Enterococcus</taxon>
    </lineage>
</organism>
<evidence type="ECO:0000259" key="3">
    <source>
        <dbReference type="PROSITE" id="PS50893"/>
    </source>
</evidence>
<dbReference type="EMBL" id="CP013614">
    <property type="protein sequence ID" value="ALS00236.1"/>
    <property type="molecule type" value="Genomic_DNA"/>
</dbReference>
<protein>
    <recommendedName>
        <fullName evidence="3">ABC transporter domain-containing protein</fullName>
    </recommendedName>
</protein>
<evidence type="ECO:0000256" key="2">
    <source>
        <dbReference type="ARBA" id="ARBA00022840"/>
    </source>
</evidence>
<name>A0A0S3K7G1_9ENTE</name>
<dbReference type="Proteomes" id="UP000183039">
    <property type="component" value="Unassembled WGS sequence"/>
</dbReference>
<sequence length="232" mass="26819">MKELVKIEQLSYRKGMKQIFSRLNFSVSSGKIIALIGENGSGKTTIMRLLSGLALNFKGQILIDDCVVGTKTKSFVAYLEDQNNFKANQQLEDVISFYARFYADFDKRRAYELLRFMNLSESEKLGNLSKGNAEKFALSMTLARRAKLYLLDEPLSGVDLLSREKIIQSLLQWFDEESTIIITTHQLREIETIIDEVMFLRDGQIILHESLETIKEVKHKDLEDLYREVYEI</sequence>
<dbReference type="CDD" id="cd03230">
    <property type="entry name" value="ABC_DR_subfamily_A"/>
    <property type="match status" value="1"/>
</dbReference>
<keyword evidence="2" id="KW-0067">ATP-binding</keyword>
<dbReference type="SMART" id="SM00382">
    <property type="entry name" value="AAA"/>
    <property type="match status" value="1"/>
</dbReference>
<evidence type="ECO:0000313" key="5">
    <source>
        <dbReference type="EMBL" id="OJG93216.1"/>
    </source>
</evidence>
<dbReference type="PANTHER" id="PTHR43158">
    <property type="entry name" value="SKFA PEPTIDE EXPORT ATP-BINDING PROTEIN SKFE"/>
    <property type="match status" value="1"/>
</dbReference>
<feature type="domain" description="ABC transporter" evidence="3">
    <location>
        <begin position="5"/>
        <end position="227"/>
    </location>
</feature>
<dbReference type="GO" id="GO:0016887">
    <property type="term" value="F:ATP hydrolysis activity"/>
    <property type="evidence" value="ECO:0007669"/>
    <property type="project" value="InterPro"/>
</dbReference>
<dbReference type="InterPro" id="IPR003439">
    <property type="entry name" value="ABC_transporter-like_ATP-bd"/>
</dbReference>
<evidence type="ECO:0000313" key="7">
    <source>
        <dbReference type="Proteomes" id="UP000183039"/>
    </source>
</evidence>
<reference evidence="5 7" key="1">
    <citation type="submission" date="2014-12" db="EMBL/GenBank/DDBJ databases">
        <title>Draft genome sequences of 29 type strains of Enterococci.</title>
        <authorList>
            <person name="Zhong Z."/>
            <person name="Sun Z."/>
            <person name="Liu W."/>
            <person name="Zhang W."/>
            <person name="Zhang H."/>
        </authorList>
    </citation>
    <scope>NUCLEOTIDE SEQUENCE [LARGE SCALE GENOMIC DNA]</scope>
    <source>
        <strain evidence="5 7">DSM 22801</strain>
    </source>
</reference>
<dbReference type="Proteomes" id="UP000065511">
    <property type="component" value="Chromosome"/>
</dbReference>
<gene>
    <name evidence="4" type="ORF">ATZ33_02240</name>
    <name evidence="5" type="ORF">RV15_GL001248</name>
</gene>
<evidence type="ECO:0000256" key="1">
    <source>
        <dbReference type="ARBA" id="ARBA00022741"/>
    </source>
</evidence>
<dbReference type="InterPro" id="IPR027417">
    <property type="entry name" value="P-loop_NTPase"/>
</dbReference>
<dbReference type="SUPFAM" id="SSF52540">
    <property type="entry name" value="P-loop containing nucleoside triphosphate hydrolases"/>
    <property type="match status" value="1"/>
</dbReference>
<dbReference type="InterPro" id="IPR003593">
    <property type="entry name" value="AAA+_ATPase"/>
</dbReference>
<dbReference type="PANTHER" id="PTHR43158:SF1">
    <property type="entry name" value="ABC TRANSPORTER, ATP-BINDING PROTEIN"/>
    <property type="match status" value="1"/>
</dbReference>
<dbReference type="OrthoDB" id="9804819at2"/>
<dbReference type="Pfam" id="PF00005">
    <property type="entry name" value="ABC_tran"/>
    <property type="match status" value="1"/>
</dbReference>
<dbReference type="Gene3D" id="3.40.50.300">
    <property type="entry name" value="P-loop containing nucleotide triphosphate hydrolases"/>
    <property type="match status" value="1"/>
</dbReference>
<accession>A0A0S3K7G1</accession>
<dbReference type="RefSeq" id="WP_071876308.1">
    <property type="nucleotide sequence ID" value="NZ_JXLC01000002.1"/>
</dbReference>
<evidence type="ECO:0000313" key="6">
    <source>
        <dbReference type="Proteomes" id="UP000065511"/>
    </source>
</evidence>
<evidence type="ECO:0000313" key="4">
    <source>
        <dbReference type="EMBL" id="ALS00236.1"/>
    </source>
</evidence>
<dbReference type="KEGG" id="ess:ATZ33_02240"/>
<dbReference type="AlphaFoldDB" id="A0A0S3K7G1"/>
<dbReference type="PROSITE" id="PS50893">
    <property type="entry name" value="ABC_TRANSPORTER_2"/>
    <property type="match status" value="1"/>
</dbReference>
<reference evidence="4 6" key="2">
    <citation type="submission" date="2015-12" db="EMBL/GenBank/DDBJ databases">
        <authorList>
            <person name="Lauer A."/>
            <person name="Humrighouse B."/>
            <person name="Loparev V."/>
            <person name="Shewmaker P.L."/>
            <person name="Whitney A.M."/>
            <person name="McLaughlin R.W."/>
        </authorList>
    </citation>
    <scope>NUCLEOTIDE SEQUENCE [LARGE SCALE GENOMIC DNA]</scope>
    <source>
        <strain evidence="4 6">LMG 23085</strain>
    </source>
</reference>